<evidence type="ECO:0000313" key="8">
    <source>
        <dbReference type="Proteomes" id="UP000190683"/>
    </source>
</evidence>
<dbReference type="InterPro" id="IPR029026">
    <property type="entry name" value="tRNA_m1G_MTases_N"/>
</dbReference>
<comment type="catalytic activity">
    <reaction evidence="5">
        <text>cytidine(32) in tRNA + S-adenosyl-L-methionine = 2'-O-methylcytidine(32) in tRNA + S-adenosyl-L-homocysteine + H(+)</text>
        <dbReference type="Rhea" id="RHEA:42932"/>
        <dbReference type="Rhea" id="RHEA-COMP:10288"/>
        <dbReference type="Rhea" id="RHEA-COMP:10289"/>
        <dbReference type="ChEBI" id="CHEBI:15378"/>
        <dbReference type="ChEBI" id="CHEBI:57856"/>
        <dbReference type="ChEBI" id="CHEBI:59789"/>
        <dbReference type="ChEBI" id="CHEBI:74495"/>
        <dbReference type="ChEBI" id="CHEBI:82748"/>
        <dbReference type="EC" id="2.1.1.200"/>
    </reaction>
</comment>
<organism evidence="7 8">
    <name type="scientific">Moraxella porci DSM 25326</name>
    <dbReference type="NCBI Taxonomy" id="573983"/>
    <lineage>
        <taxon>Bacteria</taxon>
        <taxon>Pseudomonadati</taxon>
        <taxon>Pseudomonadota</taxon>
        <taxon>Gammaproteobacteria</taxon>
        <taxon>Moraxellales</taxon>
        <taxon>Moraxellaceae</taxon>
        <taxon>Moraxella</taxon>
    </lineage>
</organism>
<dbReference type="NCBIfam" id="TIGR00050">
    <property type="entry name" value="rRNA_methyl_1"/>
    <property type="match status" value="1"/>
</dbReference>
<name>A0A1T0CWA2_9GAMM</name>
<dbReference type="AlphaFoldDB" id="A0A1T0CWA2"/>
<keyword evidence="8" id="KW-1185">Reference proteome</keyword>
<comment type="subcellular location">
    <subcellularLocation>
        <location evidence="5">Cytoplasm</location>
    </subcellularLocation>
</comment>
<dbReference type="EC" id="2.1.1.200" evidence="5"/>
<evidence type="ECO:0000259" key="6">
    <source>
        <dbReference type="Pfam" id="PF00588"/>
    </source>
</evidence>
<accession>A0A1T0CWA2</accession>
<dbReference type="Pfam" id="PF00588">
    <property type="entry name" value="SpoU_methylase"/>
    <property type="match status" value="1"/>
</dbReference>
<keyword evidence="2 5" id="KW-0489">Methyltransferase</keyword>
<keyword evidence="4 5" id="KW-0949">S-adenosyl-L-methionine</keyword>
<keyword evidence="5" id="KW-0819">tRNA processing</keyword>
<feature type="domain" description="tRNA/rRNA methyltransferase SpoU type" evidence="6">
    <location>
        <begin position="13"/>
        <end position="175"/>
    </location>
</feature>
<dbReference type="PANTHER" id="PTHR42786:SF2">
    <property type="entry name" value="TRNA (CYTIDINE_URIDINE-2'-O-)-METHYLTRANSFERASE TRMJ"/>
    <property type="match status" value="1"/>
</dbReference>
<evidence type="ECO:0000256" key="5">
    <source>
        <dbReference type="RuleBase" id="RU362024"/>
    </source>
</evidence>
<dbReference type="GO" id="GO:0003723">
    <property type="term" value="F:RNA binding"/>
    <property type="evidence" value="ECO:0007669"/>
    <property type="project" value="InterPro"/>
</dbReference>
<dbReference type="GO" id="GO:0106339">
    <property type="term" value="F:tRNA (cytidine(32)-2'-O)-methyltransferase activity"/>
    <property type="evidence" value="ECO:0007669"/>
    <property type="project" value="RHEA"/>
</dbReference>
<keyword evidence="5" id="KW-0963">Cytoplasm</keyword>
<evidence type="ECO:0000256" key="1">
    <source>
        <dbReference type="ARBA" id="ARBA00007228"/>
    </source>
</evidence>
<dbReference type="PIRSF" id="PIRSF004808">
    <property type="entry name" value="LasT"/>
    <property type="match status" value="1"/>
</dbReference>
<dbReference type="PANTHER" id="PTHR42786">
    <property type="entry name" value="TRNA/RRNA METHYLTRANSFERASE"/>
    <property type="match status" value="1"/>
</dbReference>
<evidence type="ECO:0000313" key="7">
    <source>
        <dbReference type="EMBL" id="OOS26592.1"/>
    </source>
</evidence>
<dbReference type="Gene3D" id="3.40.1280.10">
    <property type="match status" value="1"/>
</dbReference>
<dbReference type="RefSeq" id="WP_078316985.1">
    <property type="nucleotide sequence ID" value="NZ_MUYV01000001.1"/>
</dbReference>
<dbReference type="Proteomes" id="UP000190683">
    <property type="component" value="Unassembled WGS sequence"/>
</dbReference>
<proteinExistence type="inferred from homology"/>
<sequence>MMKQTMTSYLPHIRIVMVETTLPANIGSAARALHTMGLSDLVVVNPRLPIDDSSVANAAGAQELLANTRITATLDEALSDCTLIFAASARSRQMPRPVVTPAFAAMMMAQHLSVQDTSSDQSDDAVITPRIAILFGRENHGLNNDELAKADYHIQIPANPAYPVLNVASAIQVIASNIYAQFSHPCDDIAQTNSVQGIYSNKQTQGAPQITHPLDITIRGQWDEPAISHAQAMSLNTAMIDLLKKLNLAHDDDLKHLPHRLSRLSSRLQLDQKEYALIRALIAKVDKLVDS</sequence>
<dbReference type="InterPro" id="IPR029028">
    <property type="entry name" value="Alpha/beta_knot_MTases"/>
</dbReference>
<evidence type="ECO:0000256" key="2">
    <source>
        <dbReference type="ARBA" id="ARBA00022603"/>
    </source>
</evidence>
<dbReference type="InterPro" id="IPR004384">
    <property type="entry name" value="RNA_MeTrfase_TrmJ/LasT"/>
</dbReference>
<comment type="function">
    <text evidence="5">Catalyzes the formation of 2'O-methylated cytidine (Cm32) or 2'O-methylated uridine (Um32) at position 32 in tRNA.</text>
</comment>
<evidence type="ECO:0000256" key="3">
    <source>
        <dbReference type="ARBA" id="ARBA00022679"/>
    </source>
</evidence>
<comment type="subunit">
    <text evidence="5">Homodimer.</text>
</comment>
<dbReference type="InterPro" id="IPR001537">
    <property type="entry name" value="SpoU_MeTrfase"/>
</dbReference>
<gene>
    <name evidence="5" type="primary">trmJ</name>
    <name evidence="7" type="ORF">B0681_01585</name>
</gene>
<dbReference type="GO" id="GO:0160206">
    <property type="term" value="F:tRNA (cytidine(32)/uridine(32)-2'-O)-methyltransferase activity"/>
    <property type="evidence" value="ECO:0007669"/>
    <property type="project" value="UniProtKB-EC"/>
</dbReference>
<reference evidence="7 8" key="1">
    <citation type="submission" date="2017-02" db="EMBL/GenBank/DDBJ databases">
        <title>Draft genome sequence of Moraxella porci CCUG 54912T type strain.</title>
        <authorList>
            <person name="Salva-Serra F."/>
            <person name="Engstrom-Jakobsson H."/>
            <person name="Thorell K."/>
            <person name="Jaen-Luchoro D."/>
            <person name="Gonzales-Siles L."/>
            <person name="Karlsson R."/>
            <person name="Yazdan S."/>
            <person name="Boulund F."/>
            <person name="Johnning A."/>
            <person name="Engstrand L."/>
            <person name="Kristiansson E."/>
            <person name="Moore E."/>
        </authorList>
    </citation>
    <scope>NUCLEOTIDE SEQUENCE [LARGE SCALE GENOMIC DNA]</scope>
    <source>
        <strain evidence="7 8">CCUG 54912</strain>
    </source>
</reference>
<dbReference type="SUPFAM" id="SSF75217">
    <property type="entry name" value="alpha/beta knot"/>
    <property type="match status" value="1"/>
</dbReference>
<dbReference type="GO" id="GO:0005829">
    <property type="term" value="C:cytosol"/>
    <property type="evidence" value="ECO:0007669"/>
    <property type="project" value="TreeGrafter"/>
</dbReference>
<comment type="caution">
    <text evidence="7">The sequence shown here is derived from an EMBL/GenBank/DDBJ whole genome shotgun (WGS) entry which is preliminary data.</text>
</comment>
<protein>
    <recommendedName>
        <fullName evidence="5">tRNA (cytidine/uridine-2'-O-)-methyltransferase TrmJ</fullName>
        <ecNumber evidence="5">2.1.1.200</ecNumber>
    </recommendedName>
    <alternativeName>
        <fullName evidence="5">tRNA (cytidine(32)/uridine(32)-2'-O)-methyltransferase</fullName>
    </alternativeName>
    <alternativeName>
        <fullName evidence="5">tRNA Cm32/Um32 methyltransferase</fullName>
    </alternativeName>
</protein>
<dbReference type="STRING" id="573983.B0681_01585"/>
<comment type="similarity">
    <text evidence="1">Belongs to the class IV-like SAM-binding methyltransferase superfamily. RNA methyltransferase TrmH family.</text>
</comment>
<dbReference type="EMBL" id="MUYV01000001">
    <property type="protein sequence ID" value="OOS26592.1"/>
    <property type="molecule type" value="Genomic_DNA"/>
</dbReference>
<dbReference type="GO" id="GO:0002128">
    <property type="term" value="P:tRNA nucleoside ribose methylation"/>
    <property type="evidence" value="ECO:0007669"/>
    <property type="project" value="TreeGrafter"/>
</dbReference>
<evidence type="ECO:0000256" key="4">
    <source>
        <dbReference type="ARBA" id="ARBA00022691"/>
    </source>
</evidence>
<keyword evidence="3 7" id="KW-0808">Transferase</keyword>
<dbReference type="CDD" id="cd18093">
    <property type="entry name" value="SpoU-like_TrmJ"/>
    <property type="match status" value="1"/>
</dbReference>
<comment type="catalytic activity">
    <reaction evidence="5">
        <text>uridine(32) in tRNA + S-adenosyl-L-methionine = 2'-O-methyluridine(32) in tRNA + S-adenosyl-L-homocysteine + H(+)</text>
        <dbReference type="Rhea" id="RHEA:42936"/>
        <dbReference type="Rhea" id="RHEA-COMP:10107"/>
        <dbReference type="Rhea" id="RHEA-COMP:10290"/>
        <dbReference type="ChEBI" id="CHEBI:15378"/>
        <dbReference type="ChEBI" id="CHEBI:57856"/>
        <dbReference type="ChEBI" id="CHEBI:59789"/>
        <dbReference type="ChEBI" id="CHEBI:65315"/>
        <dbReference type="ChEBI" id="CHEBI:74478"/>
        <dbReference type="EC" id="2.1.1.200"/>
    </reaction>
</comment>